<evidence type="ECO:0000313" key="13">
    <source>
        <dbReference type="EMBL" id="CAB3984244.1"/>
    </source>
</evidence>
<evidence type="ECO:0000256" key="8">
    <source>
        <dbReference type="ARBA" id="ARBA00023158"/>
    </source>
</evidence>
<dbReference type="GO" id="GO:0031047">
    <property type="term" value="P:regulatory ncRNA-mediated gene silencing"/>
    <property type="evidence" value="ECO:0007669"/>
    <property type="project" value="UniProtKB-KW"/>
</dbReference>
<keyword evidence="10" id="KW-0539">Nucleus</keyword>
<dbReference type="InterPro" id="IPR008984">
    <property type="entry name" value="SMAD_FHA_dom_sf"/>
</dbReference>
<keyword evidence="5" id="KW-0747">Spliceosome</keyword>
<evidence type="ECO:0000256" key="1">
    <source>
        <dbReference type="ARBA" id="ARBA00004123"/>
    </source>
</evidence>
<evidence type="ECO:0000256" key="4">
    <source>
        <dbReference type="ARBA" id="ARBA00022664"/>
    </source>
</evidence>
<evidence type="ECO:0000256" key="2">
    <source>
        <dbReference type="ARBA" id="ARBA00022499"/>
    </source>
</evidence>
<comment type="caution">
    <text evidence="13">The sequence shown here is derived from an EMBL/GenBank/DDBJ whole genome shotgun (WGS) entry which is preliminary data.</text>
</comment>
<evidence type="ECO:0000256" key="11">
    <source>
        <dbReference type="ARBA" id="ARBA00055964"/>
    </source>
</evidence>
<dbReference type="Proteomes" id="UP001152795">
    <property type="component" value="Unassembled WGS sequence"/>
</dbReference>
<dbReference type="OrthoDB" id="444265at2759"/>
<keyword evidence="9" id="KW-0508">mRNA splicing</keyword>
<feature type="compositionally biased region" description="Basic and acidic residues" evidence="12">
    <location>
        <begin position="40"/>
        <end position="72"/>
    </location>
</feature>
<reference evidence="13" key="1">
    <citation type="submission" date="2020-04" db="EMBL/GenBank/DDBJ databases">
        <authorList>
            <person name="Alioto T."/>
            <person name="Alioto T."/>
            <person name="Gomez Garrido J."/>
        </authorList>
    </citation>
    <scope>NUCLEOTIDE SEQUENCE</scope>
    <source>
        <strain evidence="13">A484AB</strain>
    </source>
</reference>
<sequence length="301" mass="35895">MSSRHRDRQRERRGRSRSPNGEQRDRKHGRHERSQKKSTSNRDGEKREERRRQENDRRNGEERRAAHGSPERKRQRQNTSYRDGEKREERQRQENNRRNGEELRVAHGSPERKRQQQNMDIENVEEGVSQTKEEPNFELSGKLTEYTNTYKGVVIKYNEPPEALKPKTRWRLYPFKEDKGMSVMYIHRQSAYLIGRQRHIVDLAVDHPSCSKQHAVLQYRLVNYEREDGTAGRKCKPYIIDLESANGTFLNNQKIEARRYYELKEKDVLKFGFSTREYVLLNEKSKVSEADEDDISEEAET</sequence>
<dbReference type="PROSITE" id="PS50006">
    <property type="entry name" value="FHA_DOMAIN"/>
    <property type="match status" value="1"/>
</dbReference>
<dbReference type="AlphaFoldDB" id="A0A7D9HMI3"/>
<dbReference type="CDD" id="cd22718">
    <property type="entry name" value="FHA_SNIP1"/>
    <property type="match status" value="1"/>
</dbReference>
<evidence type="ECO:0000256" key="9">
    <source>
        <dbReference type="ARBA" id="ARBA00023187"/>
    </source>
</evidence>
<keyword evidence="4" id="KW-0507">mRNA processing</keyword>
<name>A0A7D9HMI3_PARCT</name>
<dbReference type="Gene3D" id="2.60.200.20">
    <property type="match status" value="1"/>
</dbReference>
<dbReference type="GO" id="GO:0005681">
    <property type="term" value="C:spliceosomal complex"/>
    <property type="evidence" value="ECO:0007669"/>
    <property type="project" value="UniProtKB-KW"/>
</dbReference>
<keyword evidence="6" id="KW-0832">Ubl conjugation</keyword>
<evidence type="ECO:0000256" key="5">
    <source>
        <dbReference type="ARBA" id="ARBA00022728"/>
    </source>
</evidence>
<comment type="subcellular location">
    <subcellularLocation>
        <location evidence="1">Nucleus</location>
    </subcellularLocation>
</comment>
<feature type="region of interest" description="Disordered" evidence="12">
    <location>
        <begin position="1"/>
        <end position="119"/>
    </location>
</feature>
<evidence type="ECO:0000256" key="3">
    <source>
        <dbReference type="ARBA" id="ARBA00022553"/>
    </source>
</evidence>
<dbReference type="Pfam" id="PF00498">
    <property type="entry name" value="FHA"/>
    <property type="match status" value="1"/>
</dbReference>
<comment type="function">
    <text evidence="11">Required for pre-mRNA splicing as component of the spliceosome. As a component of the minor spliceosome, involved in the splicing of U12-type introns in pre-mRNAs. Down-regulates NF-kappa-B signaling by competing with RELA for CREBBP/EP300 binding. Involved in the microRNA (miRNA) biogenesis. May be involved in cyclin-D1/CCND1 mRNA stability through the SNARP complex which associates with both the 3'end of the CCND1 gene and its mRNA.</text>
</comment>
<feature type="compositionally biased region" description="Basic residues" evidence="12">
    <location>
        <begin position="1"/>
        <end position="16"/>
    </location>
</feature>
<dbReference type="FunFam" id="2.60.200.20:FF:000008">
    <property type="entry name" value="smad nuclear-interacting protein 1"/>
    <property type="match status" value="1"/>
</dbReference>
<dbReference type="GO" id="GO:0008380">
    <property type="term" value="P:RNA splicing"/>
    <property type="evidence" value="ECO:0007669"/>
    <property type="project" value="UniProtKB-KW"/>
</dbReference>
<dbReference type="InterPro" id="IPR050923">
    <property type="entry name" value="Cell_Proc_Reg/RNA_Proc"/>
</dbReference>
<proteinExistence type="predicted"/>
<evidence type="ECO:0000256" key="10">
    <source>
        <dbReference type="ARBA" id="ARBA00023242"/>
    </source>
</evidence>
<dbReference type="SUPFAM" id="SSF49879">
    <property type="entry name" value="SMAD/FHA domain"/>
    <property type="match status" value="1"/>
</dbReference>
<gene>
    <name evidence="13" type="ORF">PACLA_8A049079</name>
</gene>
<accession>A0A7D9HMI3</accession>
<keyword evidence="14" id="KW-1185">Reference proteome</keyword>
<feature type="compositionally biased region" description="Basic residues" evidence="12">
    <location>
        <begin position="26"/>
        <end position="36"/>
    </location>
</feature>
<protein>
    <submittedName>
        <fullName evidence="13">Smad nuclear-interacting 1</fullName>
    </submittedName>
</protein>
<keyword evidence="7" id="KW-0175">Coiled coil</keyword>
<evidence type="ECO:0000256" key="12">
    <source>
        <dbReference type="SAM" id="MobiDB-lite"/>
    </source>
</evidence>
<dbReference type="GO" id="GO:0006397">
    <property type="term" value="P:mRNA processing"/>
    <property type="evidence" value="ECO:0007669"/>
    <property type="project" value="UniProtKB-KW"/>
</dbReference>
<keyword evidence="8" id="KW-0943">RNA-mediated gene silencing</keyword>
<dbReference type="PANTHER" id="PTHR23308">
    <property type="entry name" value="NUCLEAR INHIBITOR OF PROTEIN PHOSPHATASE-1"/>
    <property type="match status" value="1"/>
</dbReference>
<keyword evidence="2" id="KW-1017">Isopeptide bond</keyword>
<feature type="compositionally biased region" description="Basic and acidic residues" evidence="12">
    <location>
        <begin position="82"/>
        <end position="114"/>
    </location>
</feature>
<dbReference type="SMART" id="SM00240">
    <property type="entry name" value="FHA"/>
    <property type="match status" value="1"/>
</dbReference>
<evidence type="ECO:0000256" key="7">
    <source>
        <dbReference type="ARBA" id="ARBA00023054"/>
    </source>
</evidence>
<evidence type="ECO:0000313" key="14">
    <source>
        <dbReference type="Proteomes" id="UP001152795"/>
    </source>
</evidence>
<dbReference type="EMBL" id="CACRXK020000711">
    <property type="protein sequence ID" value="CAB3984244.1"/>
    <property type="molecule type" value="Genomic_DNA"/>
</dbReference>
<evidence type="ECO:0000256" key="6">
    <source>
        <dbReference type="ARBA" id="ARBA00022843"/>
    </source>
</evidence>
<dbReference type="InterPro" id="IPR000253">
    <property type="entry name" value="FHA_dom"/>
</dbReference>
<organism evidence="13 14">
    <name type="scientific">Paramuricea clavata</name>
    <name type="common">Red gorgonian</name>
    <name type="synonym">Violescent sea-whip</name>
    <dbReference type="NCBI Taxonomy" id="317549"/>
    <lineage>
        <taxon>Eukaryota</taxon>
        <taxon>Metazoa</taxon>
        <taxon>Cnidaria</taxon>
        <taxon>Anthozoa</taxon>
        <taxon>Octocorallia</taxon>
        <taxon>Malacalcyonacea</taxon>
        <taxon>Plexauridae</taxon>
        <taxon>Paramuricea</taxon>
    </lineage>
</organism>
<keyword evidence="3" id="KW-0597">Phosphoprotein</keyword>